<reference evidence="9 10" key="1">
    <citation type="journal article" date="2017" name="ISME J.">
        <title>Energy and carbon metabolisms in a deep terrestrial subsurface fluid microbial community.</title>
        <authorList>
            <person name="Momper L."/>
            <person name="Jungbluth S.P."/>
            <person name="Lee M.D."/>
            <person name="Amend J.P."/>
        </authorList>
    </citation>
    <scope>NUCLEOTIDE SEQUENCE [LARGE SCALE GENOMIC DNA]</scope>
    <source>
        <strain evidence="9">SURF_17</strain>
    </source>
</reference>
<gene>
    <name evidence="9" type="ORF">C4532_13660</name>
</gene>
<dbReference type="Gene3D" id="3.40.50.11600">
    <property type="match status" value="1"/>
</dbReference>
<keyword evidence="5" id="KW-0170">Cobalt</keyword>
<dbReference type="InterPro" id="IPR011005">
    <property type="entry name" value="Dihydropteroate_synth-like_sf"/>
</dbReference>
<comment type="caution">
    <text evidence="9">The sequence shown here is derived from an EMBL/GenBank/DDBJ whole genome shotgun (WGS) entry which is preliminary data.</text>
</comment>
<dbReference type="PIRSF" id="PIRSF000376">
    <property type="entry name" value="AcCoA_decarb_gamma"/>
    <property type="match status" value="1"/>
</dbReference>
<feature type="binding site" evidence="7">
    <location>
        <position position="20"/>
    </location>
    <ligand>
        <name>[4Fe-4S] cluster</name>
        <dbReference type="ChEBI" id="CHEBI:49883"/>
    </ligand>
</feature>
<dbReference type="InterPro" id="IPR051069">
    <property type="entry name" value="ACDS_complex_subunit"/>
</dbReference>
<sequence>MALTGLDIYKLLPKTNCGECKSPTCLAFAMRVAQKQASIEQCPYVTAEAKEKLGAASAPPIQLVTIGCGDTKVEVGNETVLFRHEETFHHPTGIAVTVSDKLSEDEIKKRADKIVHLIFERVGTRIAVDMVSIMNDSGDPAKFAAATKIVAEKAPMALILGSDNPEALKAALAVCADRRPLLCGATAENHAAVAALAKEKNCPVVARAKGLEALADLTQKIAAAGVKEIVLESGSDGVRQTLEDLTKVRRYALKKTFRPLGYPQLTCVLGCDDPMLAVLQAATYVAKYSGIVVTDAVEPWQLMPLLTVRQNIFTDPRKPMQVQPGVHKIGEPTGKSPLLLTTNFSLTYYTVEGEVEGSKVPSNILVVDTEGTSVLTAWAAEKFTTDTISAAMKKFEVEAVAPHKKIIIPGLIAVESGKLQDETGWEIIVGPKEASGIPSYLKANWGG</sequence>
<dbReference type="PANTHER" id="PTHR36214">
    <property type="match status" value="1"/>
</dbReference>
<organism evidence="9 10">
    <name type="scientific">Candidatus Abyssobacteria bacterium SURF_17</name>
    <dbReference type="NCBI Taxonomy" id="2093361"/>
    <lineage>
        <taxon>Bacteria</taxon>
        <taxon>Pseudomonadati</taxon>
        <taxon>Candidatus Hydrogenedentota</taxon>
        <taxon>Candidatus Abyssobacteria</taxon>
    </lineage>
</organism>
<dbReference type="InterPro" id="IPR016218">
    <property type="entry name" value="AcylCoA_decarb/synth_gsu"/>
</dbReference>
<feature type="binding site" evidence="6">
    <location>
        <begin position="371"/>
        <end position="374"/>
    </location>
    <ligand>
        <name>5-methoxybenzimidazolylcob(I)amide</name>
        <dbReference type="ChEBI" id="CHEBI:157765"/>
    </ligand>
</feature>
<proteinExistence type="predicted"/>
<feature type="binding site" evidence="7">
    <location>
        <position position="42"/>
    </location>
    <ligand>
        <name>[4Fe-4S] cluster</name>
        <dbReference type="ChEBI" id="CHEBI:49883"/>
    </ligand>
</feature>
<feature type="domain" description="4Fe-4S" evidence="8">
    <location>
        <begin position="1"/>
        <end position="59"/>
    </location>
</feature>
<feature type="binding site" evidence="6">
    <location>
        <position position="347"/>
    </location>
    <ligand>
        <name>5-methoxybenzimidazolylcob(I)amide</name>
        <dbReference type="ChEBI" id="CHEBI:157765"/>
    </ligand>
</feature>
<dbReference type="Proteomes" id="UP000285961">
    <property type="component" value="Unassembled WGS sequence"/>
</dbReference>
<evidence type="ECO:0000256" key="5">
    <source>
        <dbReference type="ARBA" id="ARBA00023285"/>
    </source>
</evidence>
<keyword evidence="4 7" id="KW-0411">Iron-sulfur</keyword>
<dbReference type="InterPro" id="IPR007202">
    <property type="entry name" value="4Fe-4S_dom"/>
</dbReference>
<evidence type="ECO:0000256" key="4">
    <source>
        <dbReference type="ARBA" id="ARBA00023014"/>
    </source>
</evidence>
<feature type="binding site" evidence="6">
    <location>
        <position position="434"/>
    </location>
    <ligand>
        <name>5-methoxybenzimidazolylcob(I)amide</name>
        <dbReference type="ChEBI" id="CHEBI:157765"/>
    </ligand>
</feature>
<evidence type="ECO:0000256" key="6">
    <source>
        <dbReference type="PIRSR" id="PIRSR000376-1"/>
    </source>
</evidence>
<feature type="binding site" evidence="7">
    <location>
        <position position="17"/>
    </location>
    <ligand>
        <name>[4Fe-4S] cluster</name>
        <dbReference type="ChEBI" id="CHEBI:49883"/>
    </ligand>
</feature>
<name>A0A419EUU6_9BACT</name>
<dbReference type="AlphaFoldDB" id="A0A419EUU6"/>
<dbReference type="NCBIfam" id="NF003195">
    <property type="entry name" value="PRK04165.1"/>
    <property type="match status" value="1"/>
</dbReference>
<evidence type="ECO:0000313" key="10">
    <source>
        <dbReference type="Proteomes" id="UP000285961"/>
    </source>
</evidence>
<dbReference type="GO" id="GO:0005506">
    <property type="term" value="F:iron ion binding"/>
    <property type="evidence" value="ECO:0007669"/>
    <property type="project" value="InterPro"/>
</dbReference>
<dbReference type="InterPro" id="IPR016041">
    <property type="entry name" value="Ac-CoA_synth_d_su_TIM-brl"/>
</dbReference>
<dbReference type="PANTHER" id="PTHR36214:SF3">
    <property type="entry name" value="ACETYL-COA DECARBONYLASE_SYNTHASE COMPLEX SUBUNIT GAMMA"/>
    <property type="match status" value="1"/>
</dbReference>
<accession>A0A419EUU6</accession>
<keyword evidence="1 7" id="KW-0004">4Fe-4S</keyword>
<dbReference type="EMBL" id="QZKI01000095">
    <property type="protein sequence ID" value="RJP68077.1"/>
    <property type="molecule type" value="Genomic_DNA"/>
</dbReference>
<evidence type="ECO:0000256" key="7">
    <source>
        <dbReference type="PIRSR" id="PIRSR000376-2"/>
    </source>
</evidence>
<evidence type="ECO:0000256" key="1">
    <source>
        <dbReference type="ARBA" id="ARBA00022485"/>
    </source>
</evidence>
<dbReference type="GO" id="GO:0046356">
    <property type="term" value="P:acetyl-CoA catabolic process"/>
    <property type="evidence" value="ECO:0007669"/>
    <property type="project" value="InterPro"/>
</dbReference>
<keyword evidence="2 7" id="KW-0479">Metal-binding</keyword>
<dbReference type="Gene3D" id="3.20.20.20">
    <property type="entry name" value="Dihydropteroate synthase-like"/>
    <property type="match status" value="1"/>
</dbReference>
<feature type="binding site" evidence="7">
    <location>
        <position position="25"/>
    </location>
    <ligand>
        <name>[4Fe-4S] cluster</name>
        <dbReference type="ChEBI" id="CHEBI:49883"/>
    </ligand>
</feature>
<dbReference type="GO" id="GO:0008168">
    <property type="term" value="F:methyltransferase activity"/>
    <property type="evidence" value="ECO:0007669"/>
    <property type="project" value="InterPro"/>
</dbReference>
<protein>
    <submittedName>
        <fullName evidence="9">Acetyl-CoA decarbonylase/synthase complex subunit gamma</fullName>
    </submittedName>
</protein>
<evidence type="ECO:0000256" key="3">
    <source>
        <dbReference type="ARBA" id="ARBA00023004"/>
    </source>
</evidence>
<evidence type="ECO:0000256" key="2">
    <source>
        <dbReference type="ARBA" id="ARBA00022723"/>
    </source>
</evidence>
<dbReference type="Pfam" id="PF04060">
    <property type="entry name" value="FeS"/>
    <property type="match status" value="1"/>
</dbReference>
<dbReference type="Pfam" id="PF03599">
    <property type="entry name" value="CdhD"/>
    <property type="match status" value="1"/>
</dbReference>
<evidence type="ECO:0000259" key="8">
    <source>
        <dbReference type="PROSITE" id="PS51656"/>
    </source>
</evidence>
<evidence type="ECO:0000313" key="9">
    <source>
        <dbReference type="EMBL" id="RJP68077.1"/>
    </source>
</evidence>
<feature type="binding site" evidence="6">
    <location>
        <position position="341"/>
    </location>
    <ligand>
        <name>5-methoxybenzimidazolylcob(I)amide</name>
        <dbReference type="ChEBI" id="CHEBI:157765"/>
    </ligand>
</feature>
<dbReference type="PROSITE" id="PS51656">
    <property type="entry name" value="4FE4S"/>
    <property type="match status" value="1"/>
</dbReference>
<dbReference type="SUPFAM" id="SSF51717">
    <property type="entry name" value="Dihydropteroate synthetase-like"/>
    <property type="match status" value="1"/>
</dbReference>
<dbReference type="GO" id="GO:0051539">
    <property type="term" value="F:4 iron, 4 sulfur cluster binding"/>
    <property type="evidence" value="ECO:0007669"/>
    <property type="project" value="UniProtKB-KW"/>
</dbReference>
<keyword evidence="3 7" id="KW-0408">Iron</keyword>